<feature type="transmembrane region" description="Helical" evidence="8">
    <location>
        <begin position="148"/>
        <end position="167"/>
    </location>
</feature>
<evidence type="ECO:0000256" key="5">
    <source>
        <dbReference type="ARBA" id="ARBA00022692"/>
    </source>
</evidence>
<gene>
    <name evidence="10" type="ORF">SAY87_021932</name>
</gene>
<dbReference type="PANTHER" id="PTHR33573">
    <property type="entry name" value="CASP-LIKE PROTEIN 4A4"/>
    <property type="match status" value="1"/>
</dbReference>
<sequence>MEESNRSSAKCGGVEMVGGSEMLLRLVLMGLCLSAMVITLKSSQSKSDYGSVSYSDFGAFRYLVQVNGICAGYSLISAIVIVAMPCPSSIRPALIFFVLDQIFTYAVLAAGAVSTAILYVAYKGDKSVTWSEACSTFDSFCRRTTTSAALSLAAAALYGFLSILSSYKVFSRFDPPVPSAPPLAYNGKTNEAPDALHG</sequence>
<keyword evidence="5 8" id="KW-0812">Transmembrane</keyword>
<dbReference type="NCBIfam" id="TIGR01569">
    <property type="entry name" value="A_tha_TIGR01569"/>
    <property type="match status" value="1"/>
</dbReference>
<dbReference type="GO" id="GO:0005886">
    <property type="term" value="C:plasma membrane"/>
    <property type="evidence" value="ECO:0007669"/>
    <property type="project" value="UniProtKB-SubCell"/>
</dbReference>
<evidence type="ECO:0000256" key="2">
    <source>
        <dbReference type="ARBA" id="ARBA00007651"/>
    </source>
</evidence>
<keyword evidence="7 8" id="KW-0472">Membrane</keyword>
<dbReference type="InterPro" id="IPR006459">
    <property type="entry name" value="CASP/CASPL"/>
</dbReference>
<dbReference type="PANTHER" id="PTHR33573:SF46">
    <property type="entry name" value="CASP-LIKE PROTEIN 2A1"/>
    <property type="match status" value="1"/>
</dbReference>
<comment type="caution">
    <text evidence="10">The sequence shown here is derived from an EMBL/GenBank/DDBJ whole genome shotgun (WGS) entry which is preliminary data.</text>
</comment>
<evidence type="ECO:0000313" key="10">
    <source>
        <dbReference type="EMBL" id="KAK4753134.1"/>
    </source>
</evidence>
<name>A0AAN7JU28_9MYRT</name>
<evidence type="ECO:0000259" key="9">
    <source>
        <dbReference type="Pfam" id="PF04535"/>
    </source>
</evidence>
<dbReference type="EMBL" id="JAXIOK010000016">
    <property type="protein sequence ID" value="KAK4753134.1"/>
    <property type="molecule type" value="Genomic_DNA"/>
</dbReference>
<evidence type="ECO:0000256" key="6">
    <source>
        <dbReference type="ARBA" id="ARBA00022989"/>
    </source>
</evidence>
<keyword evidence="4 8" id="KW-1003">Cell membrane</keyword>
<evidence type="ECO:0000256" key="3">
    <source>
        <dbReference type="ARBA" id="ARBA00011489"/>
    </source>
</evidence>
<comment type="subcellular location">
    <subcellularLocation>
        <location evidence="1 8">Cell membrane</location>
        <topology evidence="1 8">Multi-pass membrane protein</topology>
    </subcellularLocation>
</comment>
<reference evidence="10 11" key="1">
    <citation type="journal article" date="2023" name="Hortic Res">
        <title>Pangenome of water caltrop reveals structural variations and asymmetric subgenome divergence after allopolyploidization.</title>
        <authorList>
            <person name="Zhang X."/>
            <person name="Chen Y."/>
            <person name="Wang L."/>
            <person name="Yuan Y."/>
            <person name="Fang M."/>
            <person name="Shi L."/>
            <person name="Lu R."/>
            <person name="Comes H.P."/>
            <person name="Ma Y."/>
            <person name="Chen Y."/>
            <person name="Huang G."/>
            <person name="Zhou Y."/>
            <person name="Zheng Z."/>
            <person name="Qiu Y."/>
        </authorList>
    </citation>
    <scope>NUCLEOTIDE SEQUENCE [LARGE SCALE GENOMIC DNA]</scope>
    <source>
        <tissue evidence="10">Roots</tissue>
    </source>
</reference>
<keyword evidence="11" id="KW-1185">Reference proteome</keyword>
<dbReference type="Pfam" id="PF04535">
    <property type="entry name" value="CASP_dom"/>
    <property type="match status" value="1"/>
</dbReference>
<dbReference type="InterPro" id="IPR006702">
    <property type="entry name" value="CASP_dom"/>
</dbReference>
<feature type="transmembrane region" description="Helical" evidence="8">
    <location>
        <begin position="22"/>
        <end position="40"/>
    </location>
</feature>
<dbReference type="Proteomes" id="UP001345219">
    <property type="component" value="Chromosome 16"/>
</dbReference>
<dbReference type="AlphaFoldDB" id="A0AAN7JU28"/>
<evidence type="ECO:0000313" key="11">
    <source>
        <dbReference type="Proteomes" id="UP001345219"/>
    </source>
</evidence>
<organism evidence="10 11">
    <name type="scientific">Trapa incisa</name>
    <dbReference type="NCBI Taxonomy" id="236973"/>
    <lineage>
        <taxon>Eukaryota</taxon>
        <taxon>Viridiplantae</taxon>
        <taxon>Streptophyta</taxon>
        <taxon>Embryophyta</taxon>
        <taxon>Tracheophyta</taxon>
        <taxon>Spermatophyta</taxon>
        <taxon>Magnoliopsida</taxon>
        <taxon>eudicotyledons</taxon>
        <taxon>Gunneridae</taxon>
        <taxon>Pentapetalae</taxon>
        <taxon>rosids</taxon>
        <taxon>malvids</taxon>
        <taxon>Myrtales</taxon>
        <taxon>Lythraceae</taxon>
        <taxon>Trapa</taxon>
    </lineage>
</organism>
<accession>A0AAN7JU28</accession>
<comment type="similarity">
    <text evidence="2 8">Belongs to the Casparian strip membrane proteins (CASP) family.</text>
</comment>
<evidence type="ECO:0000256" key="4">
    <source>
        <dbReference type="ARBA" id="ARBA00022475"/>
    </source>
</evidence>
<feature type="domain" description="Casparian strip membrane protein" evidence="9">
    <location>
        <begin position="19"/>
        <end position="156"/>
    </location>
</feature>
<protein>
    <recommendedName>
        <fullName evidence="8">CASP-like protein</fullName>
    </recommendedName>
</protein>
<feature type="transmembrane region" description="Helical" evidence="8">
    <location>
        <begin position="102"/>
        <end position="122"/>
    </location>
</feature>
<evidence type="ECO:0000256" key="7">
    <source>
        <dbReference type="ARBA" id="ARBA00023136"/>
    </source>
</evidence>
<evidence type="ECO:0000256" key="1">
    <source>
        <dbReference type="ARBA" id="ARBA00004651"/>
    </source>
</evidence>
<proteinExistence type="inferred from homology"/>
<feature type="transmembrane region" description="Helical" evidence="8">
    <location>
        <begin position="60"/>
        <end position="82"/>
    </location>
</feature>
<keyword evidence="6 8" id="KW-1133">Transmembrane helix</keyword>
<evidence type="ECO:0000256" key="8">
    <source>
        <dbReference type="RuleBase" id="RU361233"/>
    </source>
</evidence>
<comment type="subunit">
    <text evidence="3 8">Homodimer and heterodimers.</text>
</comment>